<feature type="domain" description="Smf/DprA SLOG" evidence="2">
    <location>
        <begin position="81"/>
        <end position="292"/>
    </location>
</feature>
<dbReference type="PANTHER" id="PTHR43022:SF1">
    <property type="entry name" value="PROTEIN SMF"/>
    <property type="match status" value="1"/>
</dbReference>
<comment type="caution">
    <text evidence="4">The sequence shown here is derived from an EMBL/GenBank/DDBJ whole genome shotgun (WGS) entry which is preliminary data.</text>
</comment>
<dbReference type="InterPro" id="IPR057666">
    <property type="entry name" value="DrpA_SLOG"/>
</dbReference>
<dbReference type="SUPFAM" id="SSF102405">
    <property type="entry name" value="MCP/YpsA-like"/>
    <property type="match status" value="1"/>
</dbReference>
<protein>
    <submittedName>
        <fullName evidence="4">DNA processing protein DprA</fullName>
    </submittedName>
</protein>
<evidence type="ECO:0000313" key="6">
    <source>
        <dbReference type="Proteomes" id="UP001207736"/>
    </source>
</evidence>
<feature type="domain" description="DprA winged helix" evidence="3">
    <location>
        <begin position="310"/>
        <end position="364"/>
    </location>
</feature>
<evidence type="ECO:0000259" key="3">
    <source>
        <dbReference type="Pfam" id="PF17782"/>
    </source>
</evidence>
<evidence type="ECO:0000256" key="1">
    <source>
        <dbReference type="ARBA" id="ARBA00006525"/>
    </source>
</evidence>
<keyword evidence="7" id="KW-1185">Reference proteome</keyword>
<evidence type="ECO:0000313" key="4">
    <source>
        <dbReference type="EMBL" id="GJM49474.1"/>
    </source>
</evidence>
<accession>A0AAV5ASC2</accession>
<dbReference type="InterPro" id="IPR041614">
    <property type="entry name" value="DprA_WH"/>
</dbReference>
<organism evidence="4 6">
    <name type="scientific">Capnocytophaga catalasegens</name>
    <dbReference type="NCBI Taxonomy" id="1004260"/>
    <lineage>
        <taxon>Bacteria</taxon>
        <taxon>Pseudomonadati</taxon>
        <taxon>Bacteroidota</taxon>
        <taxon>Flavobacteriia</taxon>
        <taxon>Flavobacteriales</taxon>
        <taxon>Flavobacteriaceae</taxon>
        <taxon>Capnocytophaga</taxon>
    </lineage>
</organism>
<dbReference type="Pfam" id="PF02481">
    <property type="entry name" value="DNA_processg_A"/>
    <property type="match status" value="1"/>
</dbReference>
<dbReference type="Gene3D" id="1.10.10.10">
    <property type="entry name" value="Winged helix-like DNA-binding domain superfamily/Winged helix DNA-binding domain"/>
    <property type="match status" value="1"/>
</dbReference>
<name>A0AAV5ASC2_9FLAO</name>
<dbReference type="SUPFAM" id="SSF47781">
    <property type="entry name" value="RuvA domain 2-like"/>
    <property type="match status" value="1"/>
</dbReference>
<dbReference type="RefSeq" id="WP_264847383.1">
    <property type="nucleotide sequence ID" value="NZ_BPMA01000054.1"/>
</dbReference>
<dbReference type="Proteomes" id="UP001207736">
    <property type="component" value="Unassembled WGS sequence"/>
</dbReference>
<evidence type="ECO:0000259" key="2">
    <source>
        <dbReference type="Pfam" id="PF02481"/>
    </source>
</evidence>
<dbReference type="Gene3D" id="3.40.50.450">
    <property type="match status" value="1"/>
</dbReference>
<dbReference type="InterPro" id="IPR003488">
    <property type="entry name" value="DprA"/>
</dbReference>
<evidence type="ECO:0000313" key="7">
    <source>
        <dbReference type="Proteomes" id="UP001208692"/>
    </source>
</evidence>
<evidence type="ECO:0000313" key="5">
    <source>
        <dbReference type="EMBL" id="GJM52861.1"/>
    </source>
</evidence>
<comment type="similarity">
    <text evidence="1">Belongs to the DprA/Smf family.</text>
</comment>
<dbReference type="GO" id="GO:0009294">
    <property type="term" value="P:DNA-mediated transformation"/>
    <property type="evidence" value="ECO:0007669"/>
    <property type="project" value="InterPro"/>
</dbReference>
<dbReference type="InterPro" id="IPR036388">
    <property type="entry name" value="WH-like_DNA-bd_sf"/>
</dbReference>
<proteinExistence type="inferred from homology"/>
<dbReference type="PANTHER" id="PTHR43022">
    <property type="entry name" value="PROTEIN SMF"/>
    <property type="match status" value="1"/>
</dbReference>
<dbReference type="Pfam" id="PF17782">
    <property type="entry name" value="WHD_DprA"/>
    <property type="match status" value="1"/>
</dbReference>
<reference evidence="4 7" key="1">
    <citation type="submission" date="2021-11" db="EMBL/GenBank/DDBJ databases">
        <title>Draft genome sequence of Capnocytophaga sp. strain KC07075 isolated from cat oral cavity.</title>
        <authorList>
            <person name="Suzuki M."/>
            <person name="Imaoka K."/>
            <person name="Kimura M."/>
            <person name="Morikawa S."/>
            <person name="Maeda K."/>
        </authorList>
    </citation>
    <scope>NUCLEOTIDE SEQUENCE</scope>
    <source>
        <strain evidence="4">KC07075</strain>
        <strain evidence="5 7">KC07079</strain>
    </source>
</reference>
<dbReference type="EMBL" id="BQKA01000008">
    <property type="protein sequence ID" value="GJM49474.1"/>
    <property type="molecule type" value="Genomic_DNA"/>
</dbReference>
<dbReference type="AlphaFoldDB" id="A0AAV5ASC2"/>
<sequence length="370" mass="41458">MNEQELIALLTLQNTPNIGGITAKKLIAHFGSATNIFKEKRHLIEKIDGIGKIIIANLFNPIYRQQAEKEWEYICTNKVHFCTYQDKDYPVNLAQAIDGPILFFYNGNINLKNKHIISIVGTRQVTTYGIGFCEKLIENLAPLKEDLVIVSGYAYGVDITAHKAAIANGIQTIACLAHGLDTIYPASHKKYYEQMIANGGFISDFWHNSLFDRKNFLSRNRIIAGLAEAIIVVESAQKGGSLVTAEIALSYGRDVFAVPGRVTDTYSIGCNELIRKDKARILTSASDLLSAMNWTNLNKKELSITPKLFEELTPDEQPIFEYLKINGKQQLDDIARACQIPIHKLSNLLFQMEMKGIVRPLQGKFFTISN</sequence>
<gene>
    <name evidence="4" type="primary">smf</name>
    <name evidence="4" type="ORF">RCZ15_04490</name>
    <name evidence="5" type="ORF">RCZ16_11780</name>
</gene>
<dbReference type="NCBIfam" id="TIGR00732">
    <property type="entry name" value="dprA"/>
    <property type="match status" value="1"/>
</dbReference>
<dbReference type="Proteomes" id="UP001208692">
    <property type="component" value="Unassembled WGS sequence"/>
</dbReference>
<dbReference type="EMBL" id="BQKB01000019">
    <property type="protein sequence ID" value="GJM52861.1"/>
    <property type="molecule type" value="Genomic_DNA"/>
</dbReference>
<dbReference type="InterPro" id="IPR010994">
    <property type="entry name" value="RuvA_2-like"/>
</dbReference>